<dbReference type="RefSeq" id="WP_290254898.1">
    <property type="nucleotide sequence ID" value="NZ_JAUGQQ010000006.1"/>
</dbReference>
<accession>A0ABT8DHE1</accession>
<protein>
    <submittedName>
        <fullName evidence="2">Uncharacterized protein</fullName>
    </submittedName>
</protein>
<feature type="chain" id="PRO_5046155868" evidence="1">
    <location>
        <begin position="25"/>
        <end position="165"/>
    </location>
</feature>
<dbReference type="PROSITE" id="PS51257">
    <property type="entry name" value="PROKAR_LIPOPROTEIN"/>
    <property type="match status" value="1"/>
</dbReference>
<name>A0ABT8DHE1_9FLAO</name>
<proteinExistence type="predicted"/>
<feature type="signal peptide" evidence="1">
    <location>
        <begin position="1"/>
        <end position="24"/>
    </location>
</feature>
<organism evidence="2 3">
    <name type="scientific">Aequorivita aurantiaca</name>
    <dbReference type="NCBI Taxonomy" id="3053356"/>
    <lineage>
        <taxon>Bacteria</taxon>
        <taxon>Pseudomonadati</taxon>
        <taxon>Bacteroidota</taxon>
        <taxon>Flavobacteriia</taxon>
        <taxon>Flavobacteriales</taxon>
        <taxon>Flavobacteriaceae</taxon>
        <taxon>Aequorivita</taxon>
    </lineage>
</organism>
<comment type="caution">
    <text evidence="2">The sequence shown here is derived from an EMBL/GenBank/DDBJ whole genome shotgun (WGS) entry which is preliminary data.</text>
</comment>
<keyword evidence="1" id="KW-0732">Signal</keyword>
<keyword evidence="3" id="KW-1185">Reference proteome</keyword>
<gene>
    <name evidence="2" type="ORF">QRD02_10485</name>
</gene>
<reference evidence="2 3" key="1">
    <citation type="submission" date="2023-06" db="EMBL/GenBank/DDBJ databases">
        <authorList>
            <person name="Ye Y.-Q."/>
            <person name="Du Z.-J."/>
        </authorList>
    </citation>
    <scope>NUCLEOTIDE SEQUENCE [LARGE SCALE GENOMIC DNA]</scope>
    <source>
        <strain evidence="2 3">SDUM287046</strain>
    </source>
</reference>
<evidence type="ECO:0000313" key="2">
    <source>
        <dbReference type="EMBL" id="MDN3724811.1"/>
    </source>
</evidence>
<sequence length="165" mass="18218">MKSLQLYFSVLILSSLTLFSSCQATLAPAYDQAIVEKVTASSDLAMRFFAEVDGGTSNENFADREPIYNILIGSFESLKLQAKARPVPDNVAIDKINALLQAKGNSAVTGEYPSAFAFDQIAATFKKMKETDRERGIKPLALEAFKGQVEIYLDQAITYESFLKR</sequence>
<evidence type="ECO:0000313" key="3">
    <source>
        <dbReference type="Proteomes" id="UP001244787"/>
    </source>
</evidence>
<dbReference type="EMBL" id="JAUGQQ010000006">
    <property type="protein sequence ID" value="MDN3724811.1"/>
    <property type="molecule type" value="Genomic_DNA"/>
</dbReference>
<dbReference type="Proteomes" id="UP001244787">
    <property type="component" value="Unassembled WGS sequence"/>
</dbReference>
<evidence type="ECO:0000256" key="1">
    <source>
        <dbReference type="SAM" id="SignalP"/>
    </source>
</evidence>